<keyword evidence="4" id="KW-1185">Reference proteome</keyword>
<sequence length="297" mass="33409">MMAIDVELSSYPGLDERIVVVRAGDEVDCVFVRTERFNVLVDTLATPSLCARAMELLADRIHDRPLVVINSHMDWDHFWGNLAIDIHVPIIAHDKAIERLRDPSAQQTLAEKRSQESRFRDVEIVMPTASFSGESMTLHGGDLTLELLHTPGHTPDHVAVWIPELQVCLAVDAVEHPIPEVWSRSPDDLRNLCLSLRKIRDLLPRYVILAHGQTADPSIVERNIAYFENLRDAVARLPESLLAQDALNEQPGCRIEDFVTFPVGMPEETRAFYRNCHKSNLDAAVAARLAGMDFIEP</sequence>
<dbReference type="PANTHER" id="PTHR42951:SF4">
    <property type="entry name" value="ACYL-COENZYME A THIOESTERASE MBLAC2"/>
    <property type="match status" value="1"/>
</dbReference>
<dbReference type="InterPro" id="IPR050855">
    <property type="entry name" value="NDM-1-like"/>
</dbReference>
<feature type="domain" description="Metallo-beta-lactamase" evidence="2">
    <location>
        <begin position="26"/>
        <end position="211"/>
    </location>
</feature>
<evidence type="ECO:0000313" key="3">
    <source>
        <dbReference type="EMBL" id="MBE1506989.1"/>
    </source>
</evidence>
<organism evidence="3 4">
    <name type="scientific">Rhizobium viscosum</name>
    <name type="common">Arthrobacter viscosus</name>
    <dbReference type="NCBI Taxonomy" id="1673"/>
    <lineage>
        <taxon>Bacteria</taxon>
        <taxon>Pseudomonadati</taxon>
        <taxon>Pseudomonadota</taxon>
        <taxon>Alphaproteobacteria</taxon>
        <taxon>Hyphomicrobiales</taxon>
        <taxon>Rhizobiaceae</taxon>
        <taxon>Rhizobium/Agrobacterium group</taxon>
        <taxon>Rhizobium</taxon>
    </lineage>
</organism>
<dbReference type="Proteomes" id="UP000620262">
    <property type="component" value="Unassembled WGS sequence"/>
</dbReference>
<comment type="similarity">
    <text evidence="1">Belongs to the metallo-beta-lactamase superfamily. Class-B beta-lactamase family.</text>
</comment>
<reference evidence="3 4" key="1">
    <citation type="submission" date="2020-10" db="EMBL/GenBank/DDBJ databases">
        <title>Sequencing the genomes of 1000 actinobacteria strains.</title>
        <authorList>
            <person name="Klenk H.-P."/>
        </authorList>
    </citation>
    <scope>NUCLEOTIDE SEQUENCE [LARGE SCALE GENOMIC DNA]</scope>
    <source>
        <strain evidence="3 4">DSM 7307</strain>
    </source>
</reference>
<name>A0ABR9IUV3_RHIVS</name>
<dbReference type="EMBL" id="JADBEC010000001">
    <property type="protein sequence ID" value="MBE1506989.1"/>
    <property type="molecule type" value="Genomic_DNA"/>
</dbReference>
<dbReference type="InterPro" id="IPR036866">
    <property type="entry name" value="RibonucZ/Hydroxyglut_hydro"/>
</dbReference>
<dbReference type="Gene3D" id="3.60.15.10">
    <property type="entry name" value="Ribonuclease Z/Hydroxyacylglutathione hydrolase-like"/>
    <property type="match status" value="1"/>
</dbReference>
<gene>
    <name evidence="3" type="ORF">H4W29_004170</name>
</gene>
<proteinExistence type="inferred from homology"/>
<evidence type="ECO:0000313" key="4">
    <source>
        <dbReference type="Proteomes" id="UP000620262"/>
    </source>
</evidence>
<dbReference type="PANTHER" id="PTHR42951">
    <property type="entry name" value="METALLO-BETA-LACTAMASE DOMAIN-CONTAINING"/>
    <property type="match status" value="1"/>
</dbReference>
<evidence type="ECO:0000256" key="1">
    <source>
        <dbReference type="ARBA" id="ARBA00005250"/>
    </source>
</evidence>
<dbReference type="CDD" id="cd16282">
    <property type="entry name" value="metallo-hydrolase-like_MBL-fold"/>
    <property type="match status" value="1"/>
</dbReference>
<comment type="caution">
    <text evidence="3">The sequence shown here is derived from an EMBL/GenBank/DDBJ whole genome shotgun (WGS) entry which is preliminary data.</text>
</comment>
<accession>A0ABR9IUV3</accession>
<protein>
    <submittedName>
        <fullName evidence="3">Glyoxylase-like metal-dependent hydrolase (Beta-lactamase superfamily II)</fullName>
    </submittedName>
</protein>
<dbReference type="SUPFAM" id="SSF56281">
    <property type="entry name" value="Metallo-hydrolase/oxidoreductase"/>
    <property type="match status" value="1"/>
</dbReference>
<dbReference type="SMART" id="SM00849">
    <property type="entry name" value="Lactamase_B"/>
    <property type="match status" value="1"/>
</dbReference>
<dbReference type="Pfam" id="PF00753">
    <property type="entry name" value="Lactamase_B"/>
    <property type="match status" value="1"/>
</dbReference>
<dbReference type="InterPro" id="IPR001279">
    <property type="entry name" value="Metallo-B-lactamas"/>
</dbReference>
<evidence type="ECO:0000259" key="2">
    <source>
        <dbReference type="SMART" id="SM00849"/>
    </source>
</evidence>